<accession>A0A9X2JIV5</accession>
<dbReference type="Proteomes" id="UP001155241">
    <property type="component" value="Unassembled WGS sequence"/>
</dbReference>
<evidence type="ECO:0000313" key="4">
    <source>
        <dbReference type="Proteomes" id="UP001155241"/>
    </source>
</evidence>
<dbReference type="PANTHER" id="PTHR30093:SF2">
    <property type="entry name" value="TYPE II SECRETION SYSTEM PROTEIN H"/>
    <property type="match status" value="1"/>
</dbReference>
<evidence type="ECO:0000256" key="1">
    <source>
        <dbReference type="SAM" id="Phobius"/>
    </source>
</evidence>
<dbReference type="Pfam" id="PF07596">
    <property type="entry name" value="SBP_bac_10"/>
    <property type="match status" value="1"/>
</dbReference>
<name>A0A9X2JIV5_9BACT</name>
<dbReference type="PANTHER" id="PTHR30093">
    <property type="entry name" value="GENERAL SECRETION PATHWAY PROTEIN G"/>
    <property type="match status" value="1"/>
</dbReference>
<gene>
    <name evidence="3" type="ORF">NG895_19585</name>
</gene>
<dbReference type="InterPro" id="IPR011453">
    <property type="entry name" value="DUF1559"/>
</dbReference>
<feature type="transmembrane region" description="Helical" evidence="1">
    <location>
        <begin position="47"/>
        <end position="69"/>
    </location>
</feature>
<keyword evidence="1" id="KW-1133">Transmembrane helix</keyword>
<reference evidence="3" key="1">
    <citation type="submission" date="2022-06" db="EMBL/GenBank/DDBJ databases">
        <title>Aeoliella straminimaris, a novel planctomycete from sediments.</title>
        <authorList>
            <person name="Vitorino I.R."/>
            <person name="Lage O.M."/>
        </authorList>
    </citation>
    <scope>NUCLEOTIDE SEQUENCE</scope>
    <source>
        <strain evidence="3">ICT_H6.2</strain>
    </source>
</reference>
<dbReference type="RefSeq" id="WP_252854218.1">
    <property type="nucleotide sequence ID" value="NZ_JAMXLR010000065.1"/>
</dbReference>
<evidence type="ECO:0000313" key="3">
    <source>
        <dbReference type="EMBL" id="MCO6046108.1"/>
    </source>
</evidence>
<organism evidence="3 4">
    <name type="scientific">Aeoliella straminimaris</name>
    <dbReference type="NCBI Taxonomy" id="2954799"/>
    <lineage>
        <taxon>Bacteria</taxon>
        <taxon>Pseudomonadati</taxon>
        <taxon>Planctomycetota</taxon>
        <taxon>Planctomycetia</taxon>
        <taxon>Pirellulales</taxon>
        <taxon>Lacipirellulaceae</taxon>
        <taxon>Aeoliella</taxon>
    </lineage>
</organism>
<evidence type="ECO:0000259" key="2">
    <source>
        <dbReference type="Pfam" id="PF07596"/>
    </source>
</evidence>
<keyword evidence="1" id="KW-0812">Transmembrane</keyword>
<comment type="caution">
    <text evidence="3">The sequence shown here is derived from an EMBL/GenBank/DDBJ whole genome shotgun (WGS) entry which is preliminary data.</text>
</comment>
<protein>
    <submittedName>
        <fullName evidence="3">DUF1559 domain-containing protein</fullName>
    </submittedName>
</protein>
<proteinExistence type="predicted"/>
<sequence>MTFRLTNLLYLFALVAASLSAFGASGIWVAGGVLAFWVLLFHLPRPGCVTLLVIGIVLLSLVLLVLPAVNESRPYWPHAACLNNIRELTTAIINYDTTKGHLPGTGTSADGGPPHSWRVDILPQLDRQDVFDLYHVDEAWNSRRNQQLMGTSPIYFYDLYHCPEHHAPTETAYFAITGPRTVWGNGFDDVTDGLGNTILLMEASGHGTHWAEPKDLTFDEAVELLTTPLPADDSDGHRIDHGYFYKPSYVRNVTMCDGSAHSLQVPLPREAAVALLTANGGEQIAPEWLDRQSEPQLDYGRAWGFSLFVVLAVLPGVPRLRPWIWPVAGGKRQQDGAVVQGRAERRGNQ</sequence>
<feature type="domain" description="DUF1559" evidence="2">
    <location>
        <begin position="79"/>
        <end position="168"/>
    </location>
</feature>
<dbReference type="AlphaFoldDB" id="A0A9X2JIV5"/>
<keyword evidence="1" id="KW-0472">Membrane</keyword>
<dbReference type="EMBL" id="JAMXLR010000065">
    <property type="protein sequence ID" value="MCO6046108.1"/>
    <property type="molecule type" value="Genomic_DNA"/>
</dbReference>
<keyword evidence="4" id="KW-1185">Reference proteome</keyword>